<feature type="domain" description="YncI copper-binding" evidence="3">
    <location>
        <begin position="33"/>
        <end position="173"/>
    </location>
</feature>
<feature type="signal peptide" evidence="2">
    <location>
        <begin position="1"/>
        <end position="32"/>
    </location>
</feature>
<keyword evidence="1" id="KW-0472">Membrane</keyword>
<evidence type="ECO:0000313" key="5">
    <source>
        <dbReference type="Proteomes" id="UP001519363"/>
    </source>
</evidence>
<dbReference type="InterPro" id="IPR012533">
    <property type="entry name" value="YcnI-copper_dom"/>
</dbReference>
<keyword evidence="1" id="KW-1133">Transmembrane helix</keyword>
<evidence type="ECO:0000313" key="4">
    <source>
        <dbReference type="EMBL" id="MBP2475483.1"/>
    </source>
</evidence>
<keyword evidence="2" id="KW-0732">Signal</keyword>
<proteinExistence type="predicted"/>
<name>A0ABS5AFY2_9PSEU</name>
<feature type="transmembrane region" description="Helical" evidence="1">
    <location>
        <begin position="212"/>
        <end position="233"/>
    </location>
</feature>
<dbReference type="InterPro" id="IPR038507">
    <property type="entry name" value="YcnI-like_sf"/>
</dbReference>
<dbReference type="PROSITE" id="PS51318">
    <property type="entry name" value="TAT"/>
    <property type="match status" value="1"/>
</dbReference>
<dbReference type="RefSeq" id="WP_086782993.1">
    <property type="nucleotide sequence ID" value="NZ_JAGIOO010000001.1"/>
</dbReference>
<organism evidence="4 5">
    <name type="scientific">Crossiella equi</name>
    <dbReference type="NCBI Taxonomy" id="130796"/>
    <lineage>
        <taxon>Bacteria</taxon>
        <taxon>Bacillati</taxon>
        <taxon>Actinomycetota</taxon>
        <taxon>Actinomycetes</taxon>
        <taxon>Pseudonocardiales</taxon>
        <taxon>Pseudonocardiaceae</taxon>
        <taxon>Crossiella</taxon>
    </lineage>
</organism>
<feature type="chain" id="PRO_5045880163" evidence="2">
    <location>
        <begin position="33"/>
        <end position="240"/>
    </location>
</feature>
<gene>
    <name evidence="4" type="ORF">JOF53_004355</name>
</gene>
<evidence type="ECO:0000256" key="2">
    <source>
        <dbReference type="SAM" id="SignalP"/>
    </source>
</evidence>
<keyword evidence="1" id="KW-0812">Transmembrane</keyword>
<dbReference type="Pfam" id="PF07987">
    <property type="entry name" value="DUF1775"/>
    <property type="match status" value="1"/>
</dbReference>
<reference evidence="4 5" key="1">
    <citation type="submission" date="2021-03" db="EMBL/GenBank/DDBJ databases">
        <title>Sequencing the genomes of 1000 actinobacteria strains.</title>
        <authorList>
            <person name="Klenk H.-P."/>
        </authorList>
    </citation>
    <scope>NUCLEOTIDE SEQUENCE [LARGE SCALE GENOMIC DNA]</scope>
    <source>
        <strain evidence="4 5">DSM 44580</strain>
    </source>
</reference>
<dbReference type="Proteomes" id="UP001519363">
    <property type="component" value="Unassembled WGS sequence"/>
</dbReference>
<comment type="caution">
    <text evidence="4">The sequence shown here is derived from an EMBL/GenBank/DDBJ whole genome shotgun (WGS) entry which is preliminary data.</text>
</comment>
<dbReference type="CDD" id="cd08545">
    <property type="entry name" value="YcnI_like"/>
    <property type="match status" value="1"/>
</dbReference>
<dbReference type="EMBL" id="JAGIOO010000001">
    <property type="protein sequence ID" value="MBP2475483.1"/>
    <property type="molecule type" value="Genomic_DNA"/>
</dbReference>
<evidence type="ECO:0000256" key="1">
    <source>
        <dbReference type="SAM" id="Phobius"/>
    </source>
</evidence>
<sequence>MSTSRQRFVLRAGALATLTSAAALLTAGLASAHVTVDPGEAPKGGYPTVNFRVPNESDTAGTVKLEVTLPAEYKLKTVRAKPVPGWKLTVAKTKDGDNERISTITWQADAGVRINPDEFGLFPVILGKLPENTDKVVLPTVQTYDDGKVVKWDAPPPAAGAEEPEYPAPVLALGAKAADGHGHGGAATPSVSAAGGHTETKAAAGEDTAARWLGGAGLAVGALGLGFGVGAILRSRRSAA</sequence>
<dbReference type="Gene3D" id="2.60.40.2230">
    <property type="entry name" value="Uncharacterised protein YcnI-like PF07987, DUF1775"/>
    <property type="match status" value="1"/>
</dbReference>
<keyword evidence="5" id="KW-1185">Reference proteome</keyword>
<protein>
    <submittedName>
        <fullName evidence="4">Uncharacterized protein YcnI</fullName>
    </submittedName>
</protein>
<evidence type="ECO:0000259" key="3">
    <source>
        <dbReference type="Pfam" id="PF07987"/>
    </source>
</evidence>
<dbReference type="InterPro" id="IPR006311">
    <property type="entry name" value="TAT_signal"/>
</dbReference>
<accession>A0ABS5AFY2</accession>